<dbReference type="Pfam" id="PF04014">
    <property type="entry name" value="MazE_antitoxin"/>
    <property type="match status" value="1"/>
</dbReference>
<evidence type="ECO:0000256" key="1">
    <source>
        <dbReference type="PROSITE-ProRule" id="PRU01076"/>
    </source>
</evidence>
<keyword evidence="1" id="KW-0238">DNA-binding</keyword>
<feature type="compositionally biased region" description="Polar residues" evidence="2">
    <location>
        <begin position="1"/>
        <end position="18"/>
    </location>
</feature>
<dbReference type="InterPro" id="IPR037914">
    <property type="entry name" value="SpoVT-AbrB_sf"/>
</dbReference>
<dbReference type="AlphaFoldDB" id="F5XW77"/>
<proteinExistence type="predicted"/>
<reference evidence="5" key="1">
    <citation type="submission" date="2006-01" db="EMBL/GenBank/DDBJ databases">
        <title>Genome of the cyst-dividing bacterium Ramlibacter tataouinensis.</title>
        <authorList>
            <person name="Barakat M."/>
            <person name="Ortet P."/>
            <person name="De Luca G."/>
            <person name="Jourlin-Castelli C."/>
            <person name="Ansaldi M."/>
            <person name="Py B."/>
            <person name="Fichant G."/>
            <person name="Coutinho P."/>
            <person name="Voulhoux R."/>
            <person name="Bastien O."/>
            <person name="Roy S."/>
            <person name="Marechal E."/>
            <person name="Henrissat B."/>
            <person name="Quentin Y."/>
            <person name="Noirot P."/>
            <person name="Filloux A."/>
            <person name="Mejean V."/>
            <person name="DuBow M."/>
            <person name="Barras F."/>
            <person name="Heulin T."/>
        </authorList>
    </citation>
    <scope>NUCLEOTIDE SEQUENCE [LARGE SCALE GENOMIC DNA]</scope>
    <source>
        <strain evidence="5">ATCC BAA-407 / DSM 14655 / LMG 21543 / TTB310</strain>
    </source>
</reference>
<feature type="region of interest" description="Disordered" evidence="2">
    <location>
        <begin position="68"/>
        <end position="90"/>
    </location>
</feature>
<reference evidence="4 5" key="2">
    <citation type="journal article" date="2011" name="PLoS ONE">
        <title>The Cyst-Dividing Bacterium Ramlibacter tataouinensis TTB310 Genome Reveals a Well-Stocked Toolbox for Adaptation to a Desert Environment.</title>
        <authorList>
            <person name="De Luca G."/>
            <person name="Barakat M."/>
            <person name="Ortet P."/>
            <person name="Fochesato S."/>
            <person name="Jourlin-Castelli C."/>
            <person name="Ansaldi M."/>
            <person name="Py B."/>
            <person name="Fichant G."/>
            <person name="Coutinho P.M."/>
            <person name="Voulhoux R."/>
            <person name="Bastien O."/>
            <person name="Marechal E."/>
            <person name="Henrissat B."/>
            <person name="Quentin Y."/>
            <person name="Noirot P."/>
            <person name="Filloux A."/>
            <person name="Mejean V."/>
            <person name="Dubow M.S."/>
            <person name="Barras F."/>
            <person name="Barbe V."/>
            <person name="Weissenbach J."/>
            <person name="Mihalcescu I."/>
            <person name="Vermeglio A."/>
            <person name="Achouak W."/>
            <person name="Heulin T."/>
        </authorList>
    </citation>
    <scope>NUCLEOTIDE SEQUENCE [LARGE SCALE GENOMIC DNA]</scope>
    <source>
        <strain evidence="5">ATCC BAA-407 / DSM 14655 / LMG 21543 / TTB310</strain>
    </source>
</reference>
<dbReference type="OrthoDB" id="9811597at2"/>
<name>F5XW77_RAMTT</name>
<dbReference type="GO" id="GO:0003677">
    <property type="term" value="F:DNA binding"/>
    <property type="evidence" value="ECO:0007669"/>
    <property type="project" value="UniProtKB-UniRule"/>
</dbReference>
<organism evidence="4 5">
    <name type="scientific">Ramlibacter tataouinensis (strain ATCC BAA-407 / DSM 14655 / LMG 21543 / TTB310)</name>
    <dbReference type="NCBI Taxonomy" id="365046"/>
    <lineage>
        <taxon>Bacteria</taxon>
        <taxon>Pseudomonadati</taxon>
        <taxon>Pseudomonadota</taxon>
        <taxon>Betaproteobacteria</taxon>
        <taxon>Burkholderiales</taxon>
        <taxon>Comamonadaceae</taxon>
        <taxon>Ramlibacter</taxon>
    </lineage>
</organism>
<dbReference type="PROSITE" id="PS51740">
    <property type="entry name" value="SPOVT_ABRB"/>
    <property type="match status" value="1"/>
</dbReference>
<feature type="domain" description="SpoVT-AbrB" evidence="3">
    <location>
        <begin position="1"/>
        <end position="46"/>
    </location>
</feature>
<feature type="compositionally biased region" description="Basic residues" evidence="2">
    <location>
        <begin position="76"/>
        <end position="90"/>
    </location>
</feature>
<dbReference type="InterPro" id="IPR007159">
    <property type="entry name" value="SpoVT-AbrB_dom"/>
</dbReference>
<dbReference type="Proteomes" id="UP000008385">
    <property type="component" value="Chromosome"/>
</dbReference>
<dbReference type="RefSeq" id="WP_013899880.1">
    <property type="nucleotide sequence ID" value="NC_015677.1"/>
</dbReference>
<dbReference type="SUPFAM" id="SSF89447">
    <property type="entry name" value="AbrB/MazE/MraZ-like"/>
    <property type="match status" value="1"/>
</dbReference>
<sequence length="90" mass="9849">MHTTLTSKGQMTLPQATREQLGLKPGDQLVVTIADADTIVLKRRRREPISALRGLLPPPRAALTVQEMDDGLAAHLKGKHSPAPAKPRRR</sequence>
<dbReference type="EMBL" id="CP000245">
    <property type="protein sequence ID" value="AEG91647.1"/>
    <property type="molecule type" value="Genomic_DNA"/>
</dbReference>
<evidence type="ECO:0000259" key="3">
    <source>
        <dbReference type="PROSITE" id="PS51740"/>
    </source>
</evidence>
<dbReference type="eggNOG" id="COG2002">
    <property type="taxonomic scope" value="Bacteria"/>
</dbReference>
<protein>
    <recommendedName>
        <fullName evidence="3">SpoVT-AbrB domain-containing protein</fullName>
    </recommendedName>
</protein>
<dbReference type="STRING" id="365046.Rta_05700"/>
<evidence type="ECO:0000313" key="4">
    <source>
        <dbReference type="EMBL" id="AEG91647.1"/>
    </source>
</evidence>
<gene>
    <name evidence="4" type="ordered locus">Rta_05700</name>
</gene>
<dbReference type="Gene3D" id="2.10.260.10">
    <property type="match status" value="1"/>
</dbReference>
<feature type="region of interest" description="Disordered" evidence="2">
    <location>
        <begin position="1"/>
        <end position="20"/>
    </location>
</feature>
<dbReference type="KEGG" id="rta:Rta_05700"/>
<evidence type="ECO:0000256" key="2">
    <source>
        <dbReference type="SAM" id="MobiDB-lite"/>
    </source>
</evidence>
<dbReference type="HOGENOM" id="CLU_158484_2_1_4"/>
<dbReference type="SMART" id="SM00966">
    <property type="entry name" value="SpoVT_AbrB"/>
    <property type="match status" value="1"/>
</dbReference>
<keyword evidence="5" id="KW-1185">Reference proteome</keyword>
<accession>F5XW77</accession>
<dbReference type="NCBIfam" id="TIGR01439">
    <property type="entry name" value="lp_hng_hel_AbrB"/>
    <property type="match status" value="1"/>
</dbReference>
<evidence type="ECO:0000313" key="5">
    <source>
        <dbReference type="Proteomes" id="UP000008385"/>
    </source>
</evidence>